<reference evidence="1" key="1">
    <citation type="submission" date="2014-11" db="EMBL/GenBank/DDBJ databases">
        <authorList>
            <person name="Amaro Gonzalez C."/>
        </authorList>
    </citation>
    <scope>NUCLEOTIDE SEQUENCE</scope>
</reference>
<reference evidence="1" key="2">
    <citation type="journal article" date="2015" name="Fish Shellfish Immunol.">
        <title>Early steps in the European eel (Anguilla anguilla)-Vibrio vulnificus interaction in the gills: Role of the RtxA13 toxin.</title>
        <authorList>
            <person name="Callol A."/>
            <person name="Pajuelo D."/>
            <person name="Ebbesson L."/>
            <person name="Teles M."/>
            <person name="MacKenzie S."/>
            <person name="Amaro C."/>
        </authorList>
    </citation>
    <scope>NUCLEOTIDE SEQUENCE</scope>
</reference>
<sequence length="30" mass="3276">MYTATLSVLASVCSPNPNLKHNPQSLVWGF</sequence>
<accession>A0A0E9PH92</accession>
<organism evidence="1">
    <name type="scientific">Anguilla anguilla</name>
    <name type="common">European freshwater eel</name>
    <name type="synonym">Muraena anguilla</name>
    <dbReference type="NCBI Taxonomy" id="7936"/>
    <lineage>
        <taxon>Eukaryota</taxon>
        <taxon>Metazoa</taxon>
        <taxon>Chordata</taxon>
        <taxon>Craniata</taxon>
        <taxon>Vertebrata</taxon>
        <taxon>Euteleostomi</taxon>
        <taxon>Actinopterygii</taxon>
        <taxon>Neopterygii</taxon>
        <taxon>Teleostei</taxon>
        <taxon>Anguilliformes</taxon>
        <taxon>Anguillidae</taxon>
        <taxon>Anguilla</taxon>
    </lineage>
</organism>
<name>A0A0E9PH92_ANGAN</name>
<proteinExistence type="predicted"/>
<dbReference type="EMBL" id="GBXM01104925">
    <property type="protein sequence ID" value="JAH03652.1"/>
    <property type="molecule type" value="Transcribed_RNA"/>
</dbReference>
<evidence type="ECO:0000313" key="1">
    <source>
        <dbReference type="EMBL" id="JAH03652.1"/>
    </source>
</evidence>
<protein>
    <submittedName>
        <fullName evidence="1">Uncharacterized protein</fullName>
    </submittedName>
</protein>
<dbReference type="AlphaFoldDB" id="A0A0E9PH92"/>